<dbReference type="InterPro" id="IPR036850">
    <property type="entry name" value="NDK-like_dom_sf"/>
</dbReference>
<name>A0ABW3M9P4_9PSEU</name>
<dbReference type="Proteomes" id="UP001597045">
    <property type="component" value="Unassembled WGS sequence"/>
</dbReference>
<dbReference type="Gene3D" id="3.30.70.141">
    <property type="entry name" value="Nucleoside diphosphate kinase-like domain"/>
    <property type="match status" value="1"/>
</dbReference>
<evidence type="ECO:0000313" key="2">
    <source>
        <dbReference type="Proteomes" id="UP001597045"/>
    </source>
</evidence>
<feature type="non-terminal residue" evidence="1">
    <location>
        <position position="1"/>
    </location>
</feature>
<dbReference type="EMBL" id="JBHTIS010000837">
    <property type="protein sequence ID" value="MFD1046901.1"/>
    <property type="molecule type" value="Genomic_DNA"/>
</dbReference>
<evidence type="ECO:0000313" key="1">
    <source>
        <dbReference type="EMBL" id="MFD1046901.1"/>
    </source>
</evidence>
<proteinExistence type="predicted"/>
<sequence length="355" mass="38620">RISPPPSSSWPIGRPVYDTGLLALAESGGWAALADSPNKFDRYATEALFRKSWATATDVLGEHLVPALRGCALLVLLPDALAARQAVPCMDYLTGHGFAPVAVHRFRFDRETFADMWRYQLNAATLDSLMLDELVCRKTDSILLLLRDGQTPATSTGAARLAALKGKSAPEKRTSTHLRTVLGCVNHVFVMVHCADDPLDALRELSITTTGDELADCLTALSDRPTPASVAGHIEQVAAIQDSVPAHDFDVPTAVRAVRDMIVNATPREPASGRRALAALDHAVDHHELDWRCWSQDLTALGINSTSWDVLLVATQYTRHDLPNATQLIERREPLPWLDPVPTAGAVAVVAARRR</sequence>
<gene>
    <name evidence="1" type="ORF">ACFQ1S_15800</name>
</gene>
<dbReference type="SUPFAM" id="SSF54919">
    <property type="entry name" value="Nucleoside diphosphate kinase, NDK"/>
    <property type="match status" value="1"/>
</dbReference>
<organism evidence="1 2">
    <name type="scientific">Kibdelosporangium lantanae</name>
    <dbReference type="NCBI Taxonomy" id="1497396"/>
    <lineage>
        <taxon>Bacteria</taxon>
        <taxon>Bacillati</taxon>
        <taxon>Actinomycetota</taxon>
        <taxon>Actinomycetes</taxon>
        <taxon>Pseudonocardiales</taxon>
        <taxon>Pseudonocardiaceae</taxon>
        <taxon>Kibdelosporangium</taxon>
    </lineage>
</organism>
<comment type="caution">
    <text evidence="1">The sequence shown here is derived from an EMBL/GenBank/DDBJ whole genome shotgun (WGS) entry which is preliminary data.</text>
</comment>
<evidence type="ECO:0008006" key="3">
    <source>
        <dbReference type="Google" id="ProtNLM"/>
    </source>
</evidence>
<keyword evidence="2" id="KW-1185">Reference proteome</keyword>
<protein>
    <recommendedName>
        <fullName evidence="3">Nucleoside diphosphate kinase-like domain-containing protein</fullName>
    </recommendedName>
</protein>
<reference evidence="2" key="1">
    <citation type="journal article" date="2019" name="Int. J. Syst. Evol. Microbiol.">
        <title>The Global Catalogue of Microorganisms (GCM) 10K type strain sequencing project: providing services to taxonomists for standard genome sequencing and annotation.</title>
        <authorList>
            <consortium name="The Broad Institute Genomics Platform"/>
            <consortium name="The Broad Institute Genome Sequencing Center for Infectious Disease"/>
            <person name="Wu L."/>
            <person name="Ma J."/>
        </authorList>
    </citation>
    <scope>NUCLEOTIDE SEQUENCE [LARGE SCALE GENOMIC DNA]</scope>
    <source>
        <strain evidence="2">JCM 31486</strain>
    </source>
</reference>
<accession>A0ABW3M9P4</accession>